<proteinExistence type="predicted"/>
<feature type="compositionally biased region" description="Basic and acidic residues" evidence="3">
    <location>
        <begin position="566"/>
        <end position="600"/>
    </location>
</feature>
<feature type="compositionally biased region" description="Basic and acidic residues" evidence="3">
    <location>
        <begin position="790"/>
        <end position="802"/>
    </location>
</feature>
<feature type="region of interest" description="Disordered" evidence="3">
    <location>
        <begin position="566"/>
        <end position="618"/>
    </location>
</feature>
<feature type="domain" description="Poly(A) RNA polymerase mitochondrial-like central palm" evidence="5">
    <location>
        <begin position="155"/>
        <end position="286"/>
    </location>
</feature>
<evidence type="ECO:0008006" key="8">
    <source>
        <dbReference type="Google" id="ProtNLM"/>
    </source>
</evidence>
<protein>
    <recommendedName>
        <fullName evidence="8">Polynucleotide adenylyltransferase</fullName>
    </recommendedName>
</protein>
<feature type="region of interest" description="Disordered" evidence="3">
    <location>
        <begin position="768"/>
        <end position="851"/>
    </location>
</feature>
<feature type="non-terminal residue" evidence="6">
    <location>
        <position position="1"/>
    </location>
</feature>
<dbReference type="PANTHER" id="PTHR23092:SF15">
    <property type="entry name" value="INACTIVE NON-CANONICAL POLY(A) RNA POLYMERASE PROTEIN TRF4-2-RELATED"/>
    <property type="match status" value="1"/>
</dbReference>
<evidence type="ECO:0000256" key="1">
    <source>
        <dbReference type="ARBA" id="ARBA00022723"/>
    </source>
</evidence>
<dbReference type="GO" id="GO:0003729">
    <property type="term" value="F:mRNA binding"/>
    <property type="evidence" value="ECO:0007669"/>
    <property type="project" value="TreeGrafter"/>
</dbReference>
<dbReference type="GO" id="GO:0046872">
    <property type="term" value="F:metal ion binding"/>
    <property type="evidence" value="ECO:0007669"/>
    <property type="project" value="UniProtKB-KW"/>
</dbReference>
<keyword evidence="1" id="KW-0479">Metal-binding</keyword>
<keyword evidence="7" id="KW-1185">Reference proteome</keyword>
<feature type="compositionally biased region" description="Polar residues" evidence="3">
    <location>
        <begin position="717"/>
        <end position="733"/>
    </location>
</feature>
<dbReference type="Proteomes" id="UP001328107">
    <property type="component" value="Unassembled WGS sequence"/>
</dbReference>
<reference evidence="7" key="1">
    <citation type="submission" date="2022-10" db="EMBL/GenBank/DDBJ databases">
        <title>Genome assembly of Pristionchus species.</title>
        <authorList>
            <person name="Yoshida K."/>
            <person name="Sommer R.J."/>
        </authorList>
    </citation>
    <scope>NUCLEOTIDE SEQUENCE [LARGE SCALE GENOMIC DNA]</scope>
    <source>
        <strain evidence="7">RS5460</strain>
    </source>
</reference>
<sequence>LIMRADVRDLETNGVPGGEDEQAGQPCSSASSDSNSNGDVKSPKMVNSSPKNESAKTILLSSPANAKLCKSCGATRKLKTPLKKKAVEVAKVKRKAGGEDPKVVRIVGNDDDDEVSDDEYVPGPSTSNDLDFGYQPSQAVPWATKSYYPLSIDGLHEEIVDCWQWIRPTRLETATRYKVFERVRGLIMELWPHHPVQVSVFGSLRTRLFLPSSDIDILVECHEWLGLTEAQLLQDVMQRTMDRLRHHFDMVSFHSAAFVPILKLSDRDTRLNIDISFNTVQGVKAATYMQQVKTEFPCVEPLLLLLKQYIFQNKMHEAYSGGLSSYGISLMLVNFFTIHFSKLRHVQPESDDVNLGYLLMRFLEVYGHELNYSEVAVDPSENKYIKRSELVRPPATTGAANGGGSDGGEGETEEERAEKAAAAEAEGSSRPVLLSVQDPLHKGNEVCRASFNIYAVRTLFQSALVQLRAVFVADRPGSLVWRKHVYKGSMLGRLLHFSPAQINFRYWLKGFVLSHPEGEQSTSGKGSIGVSTLIYGSILSEPSDLSCLLRIPKAGQRVLEIKRPEEAEEEKKMMERAEQLKKKQQEEQEKTTFVEYEKKPQKSFPSREQGNQWMTVGRGGRVYSGAGYQREFRYGNGHYKNSYYGNQQHQQPRQHNGGYQSKTWERMGGGNGRRFDDRKKSRSSEGLAEPSRPRRELTPQLHQSTATTSAATTASTNLSYKRSDSAVSSCSTTVMGTPSFSTASSSVSSPAINGVSCLPPPGFGPDAMPRLLPSVHSSSSPSGSTSFLSRHRDGRMSGRGEVYKPPAARKAAEAAAAAGTTTTAAVTKKKEPNGVISRPVESKSAEPLKGG</sequence>
<feature type="compositionally biased region" description="Low complexity" evidence="3">
    <location>
        <begin position="813"/>
        <end position="826"/>
    </location>
</feature>
<feature type="region of interest" description="Disordered" evidence="3">
    <location>
        <begin position="1"/>
        <end position="56"/>
    </location>
</feature>
<dbReference type="GO" id="GO:0005730">
    <property type="term" value="C:nucleolus"/>
    <property type="evidence" value="ECO:0007669"/>
    <property type="project" value="TreeGrafter"/>
</dbReference>
<feature type="compositionally biased region" description="Basic and acidic residues" evidence="3">
    <location>
        <begin position="840"/>
        <end position="851"/>
    </location>
</feature>
<feature type="compositionally biased region" description="Basic and acidic residues" evidence="3">
    <location>
        <begin position="673"/>
        <end position="683"/>
    </location>
</feature>
<dbReference type="GO" id="GO:0031499">
    <property type="term" value="C:TRAMP complex"/>
    <property type="evidence" value="ECO:0007669"/>
    <property type="project" value="TreeGrafter"/>
</dbReference>
<dbReference type="EMBL" id="BTRK01000005">
    <property type="protein sequence ID" value="GMR52915.1"/>
    <property type="molecule type" value="Genomic_DNA"/>
</dbReference>
<dbReference type="InterPro" id="IPR045862">
    <property type="entry name" value="Trf4-like"/>
</dbReference>
<feature type="compositionally biased region" description="Polar residues" evidence="3">
    <location>
        <begin position="643"/>
        <end position="662"/>
    </location>
</feature>
<evidence type="ECO:0000313" key="6">
    <source>
        <dbReference type="EMBL" id="GMR52915.1"/>
    </source>
</evidence>
<dbReference type="GO" id="GO:1990817">
    <property type="term" value="F:poly(A) RNA polymerase activity"/>
    <property type="evidence" value="ECO:0007669"/>
    <property type="project" value="InterPro"/>
</dbReference>
<feature type="region of interest" description="Disordered" evidence="3">
    <location>
        <begin position="639"/>
        <end position="733"/>
    </location>
</feature>
<feature type="domain" description="PAP-associated" evidence="4">
    <location>
        <begin position="354"/>
        <end position="393"/>
    </location>
</feature>
<dbReference type="SUPFAM" id="SSF81631">
    <property type="entry name" value="PAP/OAS1 substrate-binding domain"/>
    <property type="match status" value="1"/>
</dbReference>
<dbReference type="AlphaFoldDB" id="A0AAN5CZ46"/>
<dbReference type="Gene3D" id="1.10.1410.10">
    <property type="match status" value="1"/>
</dbReference>
<dbReference type="PANTHER" id="PTHR23092">
    <property type="entry name" value="POLY(A) RNA POLYMERASE"/>
    <property type="match status" value="1"/>
</dbReference>
<dbReference type="GO" id="GO:0031123">
    <property type="term" value="P:RNA 3'-end processing"/>
    <property type="evidence" value="ECO:0007669"/>
    <property type="project" value="TreeGrafter"/>
</dbReference>
<feature type="compositionally biased region" description="Low complexity" evidence="3">
    <location>
        <begin position="704"/>
        <end position="716"/>
    </location>
</feature>
<dbReference type="Pfam" id="PF03828">
    <property type="entry name" value="PAP_assoc"/>
    <property type="match status" value="1"/>
</dbReference>
<evidence type="ECO:0000313" key="7">
    <source>
        <dbReference type="Proteomes" id="UP001328107"/>
    </source>
</evidence>
<dbReference type="InterPro" id="IPR054708">
    <property type="entry name" value="MTPAP-like_central"/>
</dbReference>
<evidence type="ECO:0000256" key="3">
    <source>
        <dbReference type="SAM" id="MobiDB-lite"/>
    </source>
</evidence>
<dbReference type="Gene3D" id="3.30.460.10">
    <property type="entry name" value="Beta Polymerase, domain 2"/>
    <property type="match status" value="1"/>
</dbReference>
<evidence type="ECO:0000256" key="2">
    <source>
        <dbReference type="ARBA" id="ARBA00022842"/>
    </source>
</evidence>
<dbReference type="InterPro" id="IPR002058">
    <property type="entry name" value="PAP_assoc"/>
</dbReference>
<dbReference type="Pfam" id="PF22600">
    <property type="entry name" value="MTPAP-like_central"/>
    <property type="match status" value="1"/>
</dbReference>
<feature type="compositionally biased region" description="Basic and acidic residues" evidence="3">
    <location>
        <begin position="1"/>
        <end position="11"/>
    </location>
</feature>
<feature type="compositionally biased region" description="Low complexity" evidence="3">
    <location>
        <begin position="28"/>
        <end position="37"/>
    </location>
</feature>
<organism evidence="6 7">
    <name type="scientific">Pristionchus mayeri</name>
    <dbReference type="NCBI Taxonomy" id="1317129"/>
    <lineage>
        <taxon>Eukaryota</taxon>
        <taxon>Metazoa</taxon>
        <taxon>Ecdysozoa</taxon>
        <taxon>Nematoda</taxon>
        <taxon>Chromadorea</taxon>
        <taxon>Rhabditida</taxon>
        <taxon>Rhabditina</taxon>
        <taxon>Diplogasteromorpha</taxon>
        <taxon>Diplogasteroidea</taxon>
        <taxon>Neodiplogasteridae</taxon>
        <taxon>Pristionchus</taxon>
    </lineage>
</organism>
<dbReference type="SUPFAM" id="SSF81301">
    <property type="entry name" value="Nucleotidyltransferase"/>
    <property type="match status" value="1"/>
</dbReference>
<evidence type="ECO:0000259" key="4">
    <source>
        <dbReference type="Pfam" id="PF03828"/>
    </source>
</evidence>
<comment type="caution">
    <text evidence="6">The sequence shown here is derived from an EMBL/GenBank/DDBJ whole genome shotgun (WGS) entry which is preliminary data.</text>
</comment>
<feature type="region of interest" description="Disordered" evidence="3">
    <location>
        <begin position="394"/>
        <end position="426"/>
    </location>
</feature>
<dbReference type="GO" id="GO:0043634">
    <property type="term" value="P:polyadenylation-dependent ncRNA catabolic process"/>
    <property type="evidence" value="ECO:0007669"/>
    <property type="project" value="TreeGrafter"/>
</dbReference>
<dbReference type="InterPro" id="IPR043519">
    <property type="entry name" value="NT_sf"/>
</dbReference>
<keyword evidence="2" id="KW-0460">Magnesium</keyword>
<feature type="compositionally biased region" description="Polar residues" evidence="3">
    <location>
        <begin position="603"/>
        <end position="614"/>
    </location>
</feature>
<dbReference type="CDD" id="cd05402">
    <property type="entry name" value="NT_PAP_TUTase"/>
    <property type="match status" value="1"/>
</dbReference>
<accession>A0AAN5CZ46</accession>
<name>A0AAN5CZ46_9BILA</name>
<gene>
    <name evidence="6" type="ORF">PMAYCL1PPCAC_23110</name>
</gene>
<feature type="compositionally biased region" description="Low complexity" evidence="3">
    <location>
        <begin position="769"/>
        <end position="788"/>
    </location>
</feature>
<evidence type="ECO:0000259" key="5">
    <source>
        <dbReference type="Pfam" id="PF22600"/>
    </source>
</evidence>